<dbReference type="STRING" id="1926881.BTJ39_11735"/>
<feature type="transmembrane region" description="Helical" evidence="7">
    <location>
        <begin position="146"/>
        <end position="163"/>
    </location>
</feature>
<dbReference type="GO" id="GO:0005886">
    <property type="term" value="C:plasma membrane"/>
    <property type="evidence" value="ECO:0007669"/>
    <property type="project" value="UniProtKB-SubCell"/>
</dbReference>
<dbReference type="RefSeq" id="WP_078002891.1">
    <property type="nucleotide sequence ID" value="NZ_MRUL01000007.1"/>
</dbReference>
<feature type="transmembrane region" description="Helical" evidence="7">
    <location>
        <begin position="416"/>
        <end position="435"/>
    </location>
</feature>
<reference evidence="8 9" key="1">
    <citation type="submission" date="2016-12" db="EMBL/GenBank/DDBJ databases">
        <title>Izhakiella australiana sp. nov. of genus Izhakiella isolated from Australian desert.</title>
        <authorList>
            <person name="Ji M."/>
        </authorList>
    </citation>
    <scope>NUCLEOTIDE SEQUENCE [LARGE SCALE GENOMIC DNA]</scope>
    <source>
        <strain evidence="8 9">D4N98</strain>
    </source>
</reference>
<evidence type="ECO:0000256" key="2">
    <source>
        <dbReference type="ARBA" id="ARBA00007430"/>
    </source>
</evidence>
<name>A0A1S8YKZ9_9GAMM</name>
<comment type="subcellular location">
    <subcellularLocation>
        <location evidence="1">Cell membrane</location>
        <topology evidence="1">Multi-pass membrane protein</topology>
    </subcellularLocation>
</comment>
<keyword evidence="6 7" id="KW-0472">Membrane</keyword>
<proteinExistence type="inferred from homology"/>
<feature type="transmembrane region" description="Helical" evidence="7">
    <location>
        <begin position="355"/>
        <end position="375"/>
    </location>
</feature>
<keyword evidence="3" id="KW-1003">Cell membrane</keyword>
<evidence type="ECO:0000256" key="6">
    <source>
        <dbReference type="ARBA" id="ARBA00023136"/>
    </source>
</evidence>
<protein>
    <submittedName>
        <fullName evidence="8">Lipopolysaccharide biosynthesis protein</fullName>
    </submittedName>
</protein>
<feature type="transmembrane region" description="Helical" evidence="7">
    <location>
        <begin position="169"/>
        <end position="188"/>
    </location>
</feature>
<dbReference type="Pfam" id="PF13440">
    <property type="entry name" value="Polysacc_synt_3"/>
    <property type="match status" value="1"/>
</dbReference>
<evidence type="ECO:0000313" key="9">
    <source>
        <dbReference type="Proteomes" id="UP000190667"/>
    </source>
</evidence>
<feature type="transmembrane region" description="Helical" evidence="7">
    <location>
        <begin position="76"/>
        <end position="102"/>
    </location>
</feature>
<dbReference type="OrthoDB" id="8538786at2"/>
<feature type="transmembrane region" description="Helical" evidence="7">
    <location>
        <begin position="108"/>
        <end position="125"/>
    </location>
</feature>
<accession>A0A1S8YKZ9</accession>
<keyword evidence="4 7" id="KW-0812">Transmembrane</keyword>
<feature type="transmembrane region" description="Helical" evidence="7">
    <location>
        <begin position="283"/>
        <end position="312"/>
    </location>
</feature>
<sequence length="445" mass="50049">MNILRLQAAWLFSSTCFAALLQVLQLAVLARKLDSHQLGVLAIVNALLAIATVLQDLGMSSYVVHRQTISVREQSTVYWINVIFSLVIGGALILLAWPVAWFYHLSEMAGLVALTSLNFLVLGHLSQYQAYYVKAQRMIELAKIEIVSKLFAFVCTLAMIYLASLKVSAVILGLFINALSRTLLMMFLGERTWRPSYEFDRGTAVSAMRYGFFQLGSQSISQLRTQADSLIVGKLLGADTVGIYSLAKELILQPLKLILPVINRLSLPLFAQRQHDRAQTQQLFLRATFITTLISSGLYLAIGVCSPIIAWLLYGNTWRDVYPLVPLMLLFGMLRPMSGLTGTISQANGRTNLEFYWNIIASSVMVVLFTTVAFYPNIHYVALLLSFTQLVISLLVHPVFIRPVTGISFLAYTRQWAPITLLFIIIMLCVSYYDLHVMPEWFLRR</sequence>
<gene>
    <name evidence="8" type="ORF">BTJ39_11735</name>
</gene>
<dbReference type="Proteomes" id="UP000190667">
    <property type="component" value="Unassembled WGS sequence"/>
</dbReference>
<dbReference type="AlphaFoldDB" id="A0A1S8YKZ9"/>
<keyword evidence="9" id="KW-1185">Reference proteome</keyword>
<feature type="transmembrane region" description="Helical" evidence="7">
    <location>
        <begin position="381"/>
        <end position="404"/>
    </location>
</feature>
<comment type="similarity">
    <text evidence="2">Belongs to the polysaccharide synthase family.</text>
</comment>
<evidence type="ECO:0000256" key="5">
    <source>
        <dbReference type="ARBA" id="ARBA00022989"/>
    </source>
</evidence>
<dbReference type="InterPro" id="IPR050833">
    <property type="entry name" value="Poly_Biosynth_Transport"/>
</dbReference>
<evidence type="ECO:0000256" key="4">
    <source>
        <dbReference type="ARBA" id="ARBA00022692"/>
    </source>
</evidence>
<comment type="caution">
    <text evidence="8">The sequence shown here is derived from an EMBL/GenBank/DDBJ whole genome shotgun (WGS) entry which is preliminary data.</text>
</comment>
<evidence type="ECO:0000256" key="7">
    <source>
        <dbReference type="SAM" id="Phobius"/>
    </source>
</evidence>
<feature type="transmembrane region" description="Helical" evidence="7">
    <location>
        <begin position="40"/>
        <end position="64"/>
    </location>
</feature>
<keyword evidence="5 7" id="KW-1133">Transmembrane helix</keyword>
<dbReference type="PANTHER" id="PTHR30250">
    <property type="entry name" value="PST FAMILY PREDICTED COLANIC ACID TRANSPORTER"/>
    <property type="match status" value="1"/>
</dbReference>
<evidence type="ECO:0000313" key="8">
    <source>
        <dbReference type="EMBL" id="OON39704.1"/>
    </source>
</evidence>
<organism evidence="8 9">
    <name type="scientific">Izhakiella australiensis</name>
    <dbReference type="NCBI Taxonomy" id="1926881"/>
    <lineage>
        <taxon>Bacteria</taxon>
        <taxon>Pseudomonadati</taxon>
        <taxon>Pseudomonadota</taxon>
        <taxon>Gammaproteobacteria</taxon>
        <taxon>Enterobacterales</taxon>
        <taxon>Erwiniaceae</taxon>
        <taxon>Izhakiella</taxon>
    </lineage>
</organism>
<dbReference type="EMBL" id="MRUL01000007">
    <property type="protein sequence ID" value="OON39704.1"/>
    <property type="molecule type" value="Genomic_DNA"/>
</dbReference>
<evidence type="ECO:0000256" key="1">
    <source>
        <dbReference type="ARBA" id="ARBA00004651"/>
    </source>
</evidence>
<feature type="transmembrane region" description="Helical" evidence="7">
    <location>
        <begin position="324"/>
        <end position="343"/>
    </location>
</feature>
<dbReference type="PANTHER" id="PTHR30250:SF10">
    <property type="entry name" value="LIPOPOLYSACCHARIDE BIOSYNTHESIS PROTEIN WZXC"/>
    <property type="match status" value="1"/>
</dbReference>
<evidence type="ECO:0000256" key="3">
    <source>
        <dbReference type="ARBA" id="ARBA00022475"/>
    </source>
</evidence>